<keyword evidence="10" id="KW-1185">Reference proteome</keyword>
<evidence type="ECO:0000256" key="3">
    <source>
        <dbReference type="ARBA" id="ARBA00009850"/>
    </source>
</evidence>
<dbReference type="SUPFAM" id="SSF49472">
    <property type="entry name" value="Transthyretin (synonym: prealbumin)"/>
    <property type="match status" value="1"/>
</dbReference>
<dbReference type="GO" id="GO:0006144">
    <property type="term" value="P:purine nucleobase metabolic process"/>
    <property type="evidence" value="ECO:0007669"/>
    <property type="project" value="UniProtKB-KW"/>
</dbReference>
<gene>
    <name evidence="9" type="primary">uraH</name>
    <name evidence="9" type="ORF">E1212_19915</name>
</gene>
<name>A0A4R4RHT1_9ACTN</name>
<comment type="catalytic activity">
    <reaction evidence="1 7">
        <text>5-hydroxyisourate + H2O = 5-hydroxy-2-oxo-4-ureido-2,5-dihydro-1H-imidazole-5-carboxylate + H(+)</text>
        <dbReference type="Rhea" id="RHEA:23736"/>
        <dbReference type="ChEBI" id="CHEBI:15377"/>
        <dbReference type="ChEBI" id="CHEBI:15378"/>
        <dbReference type="ChEBI" id="CHEBI:18072"/>
        <dbReference type="ChEBI" id="CHEBI:58639"/>
        <dbReference type="EC" id="3.5.2.17"/>
    </reaction>
</comment>
<evidence type="ECO:0000256" key="6">
    <source>
        <dbReference type="ARBA" id="ARBA00022801"/>
    </source>
</evidence>
<evidence type="ECO:0000313" key="9">
    <source>
        <dbReference type="EMBL" id="TDC48884.1"/>
    </source>
</evidence>
<dbReference type="PANTHER" id="PTHR10395">
    <property type="entry name" value="URICASE AND TRANSTHYRETIN-RELATED"/>
    <property type="match status" value="1"/>
</dbReference>
<evidence type="ECO:0000256" key="2">
    <source>
        <dbReference type="ARBA" id="ARBA00002704"/>
    </source>
</evidence>
<evidence type="ECO:0000256" key="4">
    <source>
        <dbReference type="ARBA" id="ARBA00011881"/>
    </source>
</evidence>
<dbReference type="RefSeq" id="WP_131985655.1">
    <property type="nucleotide sequence ID" value="NZ_SMKL01000049.1"/>
</dbReference>
<dbReference type="InterPro" id="IPR023416">
    <property type="entry name" value="Transthyretin/HIU_hydrolase_d"/>
</dbReference>
<dbReference type="Proteomes" id="UP000295621">
    <property type="component" value="Unassembled WGS sequence"/>
</dbReference>
<evidence type="ECO:0000256" key="5">
    <source>
        <dbReference type="ARBA" id="ARBA00022631"/>
    </source>
</evidence>
<dbReference type="EC" id="3.5.2.17" evidence="7"/>
<feature type="domain" description="Transthyretin/hydroxyisourate hydrolase" evidence="8">
    <location>
        <begin position="4"/>
        <end position="99"/>
    </location>
</feature>
<dbReference type="AlphaFoldDB" id="A0A4R4RHT1"/>
<dbReference type="InterPro" id="IPR023418">
    <property type="entry name" value="Thyroxine_BS"/>
</dbReference>
<dbReference type="CDD" id="cd05822">
    <property type="entry name" value="TLP_HIUase"/>
    <property type="match status" value="1"/>
</dbReference>
<evidence type="ECO:0000256" key="1">
    <source>
        <dbReference type="ARBA" id="ARBA00001043"/>
    </source>
</evidence>
<comment type="caution">
    <text evidence="9">The sequence shown here is derived from an EMBL/GenBank/DDBJ whole genome shotgun (WGS) entry which is preliminary data.</text>
</comment>
<keyword evidence="6 7" id="KW-0378">Hydrolase</keyword>
<comment type="function">
    <text evidence="2">Catalyzes the hydrolysis of 5-hydroxyisourate (HIU) to 2-oxo-4-hydroxy-4-carboxy-5-ureidoimidazoline (OHCU).</text>
</comment>
<evidence type="ECO:0000256" key="7">
    <source>
        <dbReference type="RuleBase" id="RU361270"/>
    </source>
</evidence>
<dbReference type="PROSITE" id="PS00769">
    <property type="entry name" value="TRANSTHYRETIN_2"/>
    <property type="match status" value="1"/>
</dbReference>
<dbReference type="InterPro" id="IPR036817">
    <property type="entry name" value="Transthyretin/HIU_hydrolase_sf"/>
</dbReference>
<comment type="similarity">
    <text evidence="3 7">Belongs to the transthyretin family. 5-hydroxyisourate hydrolase subfamily.</text>
</comment>
<dbReference type="GO" id="GO:0033971">
    <property type="term" value="F:hydroxyisourate hydrolase activity"/>
    <property type="evidence" value="ECO:0007669"/>
    <property type="project" value="UniProtKB-EC"/>
</dbReference>
<keyword evidence="5 7" id="KW-0659">Purine metabolism</keyword>
<proteinExistence type="inferred from homology"/>
<dbReference type="InterPro" id="IPR023419">
    <property type="entry name" value="Transthyretin_CS"/>
</dbReference>
<dbReference type="InterPro" id="IPR014306">
    <property type="entry name" value="Hydroxyisourate_hydrolase"/>
</dbReference>
<accession>A0A4R4RHT1</accession>
<dbReference type="OrthoDB" id="9792386at2"/>
<dbReference type="Gene3D" id="2.60.40.180">
    <property type="entry name" value="Transthyretin/hydroxyisourate hydrolase domain"/>
    <property type="match status" value="1"/>
</dbReference>
<evidence type="ECO:0000313" key="10">
    <source>
        <dbReference type="Proteomes" id="UP000295621"/>
    </source>
</evidence>
<dbReference type="PROSITE" id="PS00768">
    <property type="entry name" value="TRANSTHYRETIN_1"/>
    <property type="match status" value="1"/>
</dbReference>
<sequence length="100" mass="10617">MSTLSTHVLDTAAGRPAEGIRVTLETRAGDPLGEGVTSSDGRIAALGPDRLDAGDYVLRFATAGSFYPEVVVVFTVADAEEHYHVPLLLSPYGYTTYRGS</sequence>
<dbReference type="EMBL" id="SMKL01000049">
    <property type="protein sequence ID" value="TDC48884.1"/>
    <property type="molecule type" value="Genomic_DNA"/>
</dbReference>
<comment type="subunit">
    <text evidence="4 7">Homotetramer.</text>
</comment>
<dbReference type="PANTHER" id="PTHR10395:SF7">
    <property type="entry name" value="5-HYDROXYISOURATE HYDROLASE"/>
    <property type="match status" value="1"/>
</dbReference>
<organism evidence="9 10">
    <name type="scientific">Jiangella ureilytica</name>
    <dbReference type="NCBI Taxonomy" id="2530374"/>
    <lineage>
        <taxon>Bacteria</taxon>
        <taxon>Bacillati</taxon>
        <taxon>Actinomycetota</taxon>
        <taxon>Actinomycetes</taxon>
        <taxon>Jiangellales</taxon>
        <taxon>Jiangellaceae</taxon>
        <taxon>Jiangella</taxon>
    </lineage>
</organism>
<reference evidence="9 10" key="1">
    <citation type="submission" date="2019-02" db="EMBL/GenBank/DDBJ databases">
        <title>Draft genome sequences of novel Actinobacteria.</title>
        <authorList>
            <person name="Sahin N."/>
            <person name="Ay H."/>
            <person name="Saygin H."/>
        </authorList>
    </citation>
    <scope>NUCLEOTIDE SEQUENCE [LARGE SCALE GENOMIC DNA]</scope>
    <source>
        <strain evidence="9 10">KC603</strain>
    </source>
</reference>
<evidence type="ECO:0000259" key="8">
    <source>
        <dbReference type="Pfam" id="PF00576"/>
    </source>
</evidence>
<dbReference type="NCBIfam" id="TIGR02962">
    <property type="entry name" value="hdxy_isourate"/>
    <property type="match status" value="1"/>
</dbReference>
<protein>
    <recommendedName>
        <fullName evidence="7">5-hydroxyisourate hydrolase</fullName>
        <shortName evidence="7">HIU hydrolase</shortName>
        <shortName evidence="7">HIUHase</shortName>
        <ecNumber evidence="7">3.5.2.17</ecNumber>
    </recommendedName>
</protein>
<dbReference type="Pfam" id="PF00576">
    <property type="entry name" value="Transthyretin"/>
    <property type="match status" value="1"/>
</dbReference>